<gene>
    <name evidence="10" type="ORF">BOX15_Mlig027552g3</name>
</gene>
<evidence type="ECO:0000256" key="2">
    <source>
        <dbReference type="ARBA" id="ARBA00010142"/>
    </source>
</evidence>
<dbReference type="STRING" id="282301.A0A267GLY2"/>
<keyword evidence="4" id="KW-0488">Methylation</keyword>
<dbReference type="SMART" id="SM00173">
    <property type="entry name" value="RAS"/>
    <property type="match status" value="1"/>
</dbReference>
<dbReference type="NCBIfam" id="TIGR00231">
    <property type="entry name" value="small_GTP"/>
    <property type="match status" value="1"/>
</dbReference>
<dbReference type="Gene3D" id="3.40.50.300">
    <property type="entry name" value="P-loop containing nucleotide triphosphate hydrolases"/>
    <property type="match status" value="1"/>
</dbReference>
<feature type="non-terminal residue" evidence="10">
    <location>
        <position position="1"/>
    </location>
</feature>
<comment type="subcellular location">
    <subcellularLocation>
        <location evidence="1">Cell membrane</location>
        <topology evidence="1">Lipid-anchor</topology>
        <orientation evidence="1">Cytoplasmic side</orientation>
    </subcellularLocation>
</comment>
<keyword evidence="5" id="KW-0547">Nucleotide-binding</keyword>
<dbReference type="PROSITE" id="PS51419">
    <property type="entry name" value="RAB"/>
    <property type="match status" value="1"/>
</dbReference>
<protein>
    <submittedName>
        <fullName evidence="10">Uncharacterized protein</fullName>
    </submittedName>
</protein>
<keyword evidence="6" id="KW-0342">GTP-binding</keyword>
<accession>A0A267GLY2</accession>
<keyword evidence="9" id="KW-0636">Prenylation</keyword>
<dbReference type="GO" id="GO:0003924">
    <property type="term" value="F:GTPase activity"/>
    <property type="evidence" value="ECO:0007669"/>
    <property type="project" value="InterPro"/>
</dbReference>
<dbReference type="GO" id="GO:0005525">
    <property type="term" value="F:GTP binding"/>
    <property type="evidence" value="ECO:0007669"/>
    <property type="project" value="UniProtKB-KW"/>
</dbReference>
<sequence length="226" mass="25162">LRPKAMVNRKNFFRRRSTSSIGGGASADGEYPTRKLVIVGDGTCGKTSLLFAFTRDEFYEAYVPTIFETSIVDMEIRPGKVIALSLWDTAGQEAYARLRPLSYTDTHVILICFAMDSRDSFNNVRDTWYPEVRHYCPRAALLLVGCKNDLASSAADCVTRDEVEKLADNIGATSHFLCSAKTRENVTEVFETAADVAYEAGRKKSKISSRLGACFGRRSRKKTEKA</sequence>
<proteinExistence type="inferred from homology"/>
<evidence type="ECO:0000256" key="3">
    <source>
        <dbReference type="ARBA" id="ARBA00022475"/>
    </source>
</evidence>
<evidence type="ECO:0000256" key="1">
    <source>
        <dbReference type="ARBA" id="ARBA00004342"/>
    </source>
</evidence>
<dbReference type="SMART" id="SM00174">
    <property type="entry name" value="RHO"/>
    <property type="match status" value="1"/>
</dbReference>
<dbReference type="PRINTS" id="PR00449">
    <property type="entry name" value="RASTRNSFRMNG"/>
</dbReference>
<dbReference type="PROSITE" id="PS51420">
    <property type="entry name" value="RHO"/>
    <property type="match status" value="1"/>
</dbReference>
<evidence type="ECO:0000256" key="9">
    <source>
        <dbReference type="ARBA" id="ARBA00023289"/>
    </source>
</evidence>
<dbReference type="SUPFAM" id="SSF52540">
    <property type="entry name" value="P-loop containing nucleoside triphosphate hydrolases"/>
    <property type="match status" value="1"/>
</dbReference>
<dbReference type="FunFam" id="3.40.50.300:FF:000983">
    <property type="entry name" value="Rho family GTPase"/>
    <property type="match status" value="1"/>
</dbReference>
<dbReference type="CDD" id="cd00157">
    <property type="entry name" value="Rho"/>
    <property type="match status" value="1"/>
</dbReference>
<dbReference type="PANTHER" id="PTHR24072">
    <property type="entry name" value="RHO FAMILY GTPASE"/>
    <property type="match status" value="1"/>
</dbReference>
<dbReference type="InterPro" id="IPR027417">
    <property type="entry name" value="P-loop_NTPase"/>
</dbReference>
<keyword evidence="8" id="KW-0449">Lipoprotein</keyword>
<evidence type="ECO:0000256" key="8">
    <source>
        <dbReference type="ARBA" id="ARBA00023288"/>
    </source>
</evidence>
<name>A0A267GLY2_9PLAT</name>
<organism evidence="10 11">
    <name type="scientific">Macrostomum lignano</name>
    <dbReference type="NCBI Taxonomy" id="282301"/>
    <lineage>
        <taxon>Eukaryota</taxon>
        <taxon>Metazoa</taxon>
        <taxon>Spiralia</taxon>
        <taxon>Lophotrochozoa</taxon>
        <taxon>Platyhelminthes</taxon>
        <taxon>Rhabditophora</taxon>
        <taxon>Macrostomorpha</taxon>
        <taxon>Macrostomida</taxon>
        <taxon>Macrostomidae</taxon>
        <taxon>Macrostomum</taxon>
    </lineage>
</organism>
<dbReference type="EMBL" id="NIVC01000284">
    <property type="protein sequence ID" value="PAA86302.1"/>
    <property type="molecule type" value="Genomic_DNA"/>
</dbReference>
<dbReference type="InterPro" id="IPR003578">
    <property type="entry name" value="Small_GTPase_Rho"/>
</dbReference>
<comment type="caution">
    <text evidence="10">The sequence shown here is derived from an EMBL/GenBank/DDBJ whole genome shotgun (WGS) entry which is preliminary data.</text>
</comment>
<keyword evidence="7" id="KW-0472">Membrane</keyword>
<dbReference type="Proteomes" id="UP000215902">
    <property type="component" value="Unassembled WGS sequence"/>
</dbReference>
<keyword evidence="3" id="KW-1003">Cell membrane</keyword>
<keyword evidence="11" id="KW-1185">Reference proteome</keyword>
<evidence type="ECO:0000256" key="5">
    <source>
        <dbReference type="ARBA" id="ARBA00022741"/>
    </source>
</evidence>
<reference evidence="10 11" key="1">
    <citation type="submission" date="2017-06" db="EMBL/GenBank/DDBJ databases">
        <title>A platform for efficient transgenesis in Macrostomum lignano, a flatworm model organism for stem cell research.</title>
        <authorList>
            <person name="Berezikov E."/>
        </authorList>
    </citation>
    <scope>NUCLEOTIDE SEQUENCE [LARGE SCALE GENOMIC DNA]</scope>
    <source>
        <strain evidence="10">DV1</strain>
        <tissue evidence="10">Whole organism</tissue>
    </source>
</reference>
<dbReference type="InterPro" id="IPR005225">
    <property type="entry name" value="Small_GTP-bd"/>
</dbReference>
<dbReference type="SMART" id="SM00175">
    <property type="entry name" value="RAB"/>
    <property type="match status" value="1"/>
</dbReference>
<dbReference type="InterPro" id="IPR001806">
    <property type="entry name" value="Small_GTPase"/>
</dbReference>
<evidence type="ECO:0000256" key="4">
    <source>
        <dbReference type="ARBA" id="ARBA00022481"/>
    </source>
</evidence>
<evidence type="ECO:0000256" key="7">
    <source>
        <dbReference type="ARBA" id="ARBA00023136"/>
    </source>
</evidence>
<evidence type="ECO:0000313" key="10">
    <source>
        <dbReference type="EMBL" id="PAA86302.1"/>
    </source>
</evidence>
<dbReference type="PROSITE" id="PS51421">
    <property type="entry name" value="RAS"/>
    <property type="match status" value="1"/>
</dbReference>
<evidence type="ECO:0000313" key="11">
    <source>
        <dbReference type="Proteomes" id="UP000215902"/>
    </source>
</evidence>
<evidence type="ECO:0000256" key="6">
    <source>
        <dbReference type="ARBA" id="ARBA00023134"/>
    </source>
</evidence>
<dbReference type="GO" id="GO:0007264">
    <property type="term" value="P:small GTPase-mediated signal transduction"/>
    <property type="evidence" value="ECO:0007669"/>
    <property type="project" value="InterPro"/>
</dbReference>
<dbReference type="Pfam" id="PF00071">
    <property type="entry name" value="Ras"/>
    <property type="match status" value="1"/>
</dbReference>
<comment type="similarity">
    <text evidence="2">Belongs to the small GTPase superfamily. Rho family.</text>
</comment>
<dbReference type="OrthoDB" id="8830751at2759"/>
<dbReference type="GO" id="GO:0005886">
    <property type="term" value="C:plasma membrane"/>
    <property type="evidence" value="ECO:0007669"/>
    <property type="project" value="UniProtKB-SubCell"/>
</dbReference>
<dbReference type="AlphaFoldDB" id="A0A267GLY2"/>